<comment type="caution">
    <text evidence="7">The sequence shown here is derived from an EMBL/GenBank/DDBJ whole genome shotgun (WGS) entry which is preliminary data.</text>
</comment>
<evidence type="ECO:0000256" key="1">
    <source>
        <dbReference type="ARBA" id="ARBA00004141"/>
    </source>
</evidence>
<feature type="transmembrane region" description="Helical" evidence="6">
    <location>
        <begin position="163"/>
        <end position="190"/>
    </location>
</feature>
<feature type="region of interest" description="Disordered" evidence="5">
    <location>
        <begin position="214"/>
        <end position="305"/>
    </location>
</feature>
<dbReference type="GO" id="GO:0005886">
    <property type="term" value="C:plasma membrane"/>
    <property type="evidence" value="ECO:0007669"/>
    <property type="project" value="TreeGrafter"/>
</dbReference>
<feature type="compositionally biased region" description="Low complexity" evidence="5">
    <location>
        <begin position="283"/>
        <end position="299"/>
    </location>
</feature>
<feature type="transmembrane region" description="Helical" evidence="6">
    <location>
        <begin position="51"/>
        <end position="69"/>
    </location>
</feature>
<evidence type="ECO:0000256" key="4">
    <source>
        <dbReference type="ARBA" id="ARBA00023136"/>
    </source>
</evidence>
<organism evidence="7 8">
    <name type="scientific">Seminavis robusta</name>
    <dbReference type="NCBI Taxonomy" id="568900"/>
    <lineage>
        <taxon>Eukaryota</taxon>
        <taxon>Sar</taxon>
        <taxon>Stramenopiles</taxon>
        <taxon>Ochrophyta</taxon>
        <taxon>Bacillariophyta</taxon>
        <taxon>Bacillariophyceae</taxon>
        <taxon>Bacillariophycidae</taxon>
        <taxon>Naviculales</taxon>
        <taxon>Naviculaceae</taxon>
        <taxon>Seminavis</taxon>
    </lineage>
</organism>
<feature type="region of interest" description="Disordered" evidence="5">
    <location>
        <begin position="737"/>
        <end position="795"/>
    </location>
</feature>
<dbReference type="AlphaFoldDB" id="A0A9N8DHP0"/>
<evidence type="ECO:0000256" key="5">
    <source>
        <dbReference type="SAM" id="MobiDB-lite"/>
    </source>
</evidence>
<feature type="transmembrane region" description="Helical" evidence="6">
    <location>
        <begin position="313"/>
        <end position="336"/>
    </location>
</feature>
<feature type="region of interest" description="Disordered" evidence="5">
    <location>
        <begin position="421"/>
        <end position="445"/>
    </location>
</feature>
<feature type="compositionally biased region" description="Basic and acidic residues" evidence="5">
    <location>
        <begin position="758"/>
        <end position="768"/>
    </location>
</feature>
<evidence type="ECO:0000313" key="8">
    <source>
        <dbReference type="Proteomes" id="UP001153069"/>
    </source>
</evidence>
<dbReference type="PANTHER" id="PTHR23112:SF0">
    <property type="entry name" value="TRANSMEMBRANE PROTEIN 116"/>
    <property type="match status" value="1"/>
</dbReference>
<keyword evidence="4 6" id="KW-0472">Membrane</keyword>
<gene>
    <name evidence="7" type="ORF">SEMRO_158_G071460.1</name>
</gene>
<dbReference type="PANTHER" id="PTHR23112">
    <property type="entry name" value="G PROTEIN-COUPLED RECEPTOR 157-RELATED"/>
    <property type="match status" value="1"/>
</dbReference>
<comment type="subcellular location">
    <subcellularLocation>
        <location evidence="1">Membrane</location>
        <topology evidence="1">Multi-pass membrane protein</topology>
    </subcellularLocation>
</comment>
<keyword evidence="3 6" id="KW-1133">Transmembrane helix</keyword>
<feature type="compositionally biased region" description="Basic and acidic residues" evidence="5">
    <location>
        <begin position="253"/>
        <end position="278"/>
    </location>
</feature>
<evidence type="ECO:0000313" key="7">
    <source>
        <dbReference type="EMBL" id="CAB9503178.1"/>
    </source>
</evidence>
<feature type="transmembrane region" description="Helical" evidence="6">
    <location>
        <begin position="121"/>
        <end position="143"/>
    </location>
</feature>
<dbReference type="Proteomes" id="UP001153069">
    <property type="component" value="Unassembled WGS sequence"/>
</dbReference>
<proteinExistence type="predicted"/>
<feature type="transmembrane region" description="Helical" evidence="6">
    <location>
        <begin position="12"/>
        <end position="30"/>
    </location>
</feature>
<evidence type="ECO:0008006" key="9">
    <source>
        <dbReference type="Google" id="ProtNLM"/>
    </source>
</evidence>
<evidence type="ECO:0000256" key="3">
    <source>
        <dbReference type="ARBA" id="ARBA00022989"/>
    </source>
</evidence>
<protein>
    <recommendedName>
        <fullName evidence="9">G-protein coupled receptors family 2 profile 2 domain-containing protein</fullName>
    </recommendedName>
</protein>
<dbReference type="GO" id="GO:0004930">
    <property type="term" value="F:G protein-coupled receptor activity"/>
    <property type="evidence" value="ECO:0007669"/>
    <property type="project" value="TreeGrafter"/>
</dbReference>
<accession>A0A9N8DHP0</accession>
<feature type="region of interest" description="Disordered" evidence="5">
    <location>
        <begin position="518"/>
        <end position="537"/>
    </location>
</feature>
<evidence type="ECO:0000256" key="6">
    <source>
        <dbReference type="SAM" id="Phobius"/>
    </source>
</evidence>
<evidence type="ECO:0000256" key="2">
    <source>
        <dbReference type="ARBA" id="ARBA00022692"/>
    </source>
</evidence>
<feature type="transmembrane region" description="Helical" evidence="6">
    <location>
        <begin position="348"/>
        <end position="364"/>
    </location>
</feature>
<dbReference type="Gene3D" id="1.20.1070.10">
    <property type="entry name" value="Rhodopsin 7-helix transmembrane proteins"/>
    <property type="match status" value="1"/>
</dbReference>
<reference evidence="7" key="1">
    <citation type="submission" date="2020-06" db="EMBL/GenBank/DDBJ databases">
        <authorList>
            <consortium name="Plant Systems Biology data submission"/>
        </authorList>
    </citation>
    <scope>NUCLEOTIDE SEQUENCE</scope>
    <source>
        <strain evidence="7">D6</strain>
    </source>
</reference>
<dbReference type="GO" id="GO:0007189">
    <property type="term" value="P:adenylate cyclase-activating G protein-coupled receptor signaling pathway"/>
    <property type="evidence" value="ECO:0007669"/>
    <property type="project" value="TreeGrafter"/>
</dbReference>
<dbReference type="EMBL" id="CAICTM010000157">
    <property type="protein sequence ID" value="CAB9503178.1"/>
    <property type="molecule type" value="Genomic_DNA"/>
</dbReference>
<feature type="compositionally biased region" description="Polar residues" evidence="5">
    <location>
        <begin position="214"/>
        <end position="223"/>
    </location>
</feature>
<dbReference type="SUPFAM" id="SSF81321">
    <property type="entry name" value="Family A G protein-coupled receptor-like"/>
    <property type="match status" value="1"/>
</dbReference>
<sequence>MTAFTEYYLPKIAALFSMLGSGLIIAEVLQDGRQRGARSTTFKAVGAVSRVLLSMSVGDILFSFGWFLGSWANFGSKGFCVFQGFILHLGYMASLLFSASLAVVYLLMIQYNWRQRRILPRIPIIAIIMWGACLVLAVLPIPLDMYQPTGTNCWIGSSESQDATFIVASLQVIPVWSCILLDASIMFFLFRKARLLEAEVEHVALRSSNSTNATKVLSTTSRANDPRSEGADDTDDNPERMEQAQAEESVQLEEQHPETDIAAEPPREEIEESDHSNQDGEPSTRIYSTSTQYSTTSNSPRSKKRSQIVAKQGIGYIAGFLMTYGFATISVLVFLISGEWNPPLDRTSYFFLASQGVFNFLVFSHGRRQMKTRVGAKLKSWIWNGAAYCHACCCRCLPLSDELQQSSRDGTSATVRQHNNMINRGAGNSNERQQQYNDEQRQQQEHKFSPMMLAPIDEELGQLQSGSNDSISFCIRGAKKERITSQFVSELGASEMSRSSYEDAFGDEGGNCLVDSPPSKPLRAQSQAEFSPSRVPPCKPERMASGHQLSFFATDISELDEASIEESPPTKPMRLVSEVSQISVDKESVLEICTRNDPSSPPSKPIRLVSELENTADIPPSITPQLAPPTRPIRVLSEVSALEDEQYNNPPIQSFPPTKPLRLASEVSELSTLEDYNDVAPIPISPPTKPVRFASEVSELSTLEEDHFIVPPIESAPPTKPVRLVSDVSDVSTGCKEAKSAAVAPPSKPTRFASEISAGKEDYQDDHPNAAYGESYKSAPPAEPIRYGSDVEVER</sequence>
<name>A0A9N8DHP0_9STRA</name>
<keyword evidence="2 6" id="KW-0812">Transmembrane</keyword>
<feature type="transmembrane region" description="Helical" evidence="6">
    <location>
        <begin position="89"/>
        <end position="109"/>
    </location>
</feature>
<keyword evidence="8" id="KW-1185">Reference proteome</keyword>